<proteinExistence type="predicted"/>
<organism evidence="2 3">
    <name type="scientific">Arcobacter suis CECT 7833</name>
    <dbReference type="NCBI Taxonomy" id="663365"/>
    <lineage>
        <taxon>Bacteria</taxon>
        <taxon>Pseudomonadati</taxon>
        <taxon>Campylobacterota</taxon>
        <taxon>Epsilonproteobacteria</taxon>
        <taxon>Campylobacterales</taxon>
        <taxon>Arcobacteraceae</taxon>
        <taxon>Arcobacter</taxon>
    </lineage>
</organism>
<evidence type="ECO:0000256" key="1">
    <source>
        <dbReference type="SAM" id="Phobius"/>
    </source>
</evidence>
<feature type="transmembrane region" description="Helical" evidence="1">
    <location>
        <begin position="6"/>
        <end position="25"/>
    </location>
</feature>
<dbReference type="RefSeq" id="WP_118887066.1">
    <property type="nucleotide sequence ID" value="NZ_CP032100.1"/>
</dbReference>
<gene>
    <name evidence="2" type="ORF">ASUIS_2017</name>
</gene>
<evidence type="ECO:0000313" key="3">
    <source>
        <dbReference type="Proteomes" id="UP000263040"/>
    </source>
</evidence>
<dbReference type="Proteomes" id="UP000263040">
    <property type="component" value="Chromosome"/>
</dbReference>
<name>A0AAD0SRX4_9BACT</name>
<keyword evidence="1" id="KW-0472">Membrane</keyword>
<reference evidence="2 3" key="1">
    <citation type="submission" date="2018-08" db="EMBL/GenBank/DDBJ databases">
        <title>Complete genome of the Arcobacter suis type strain LMG 26152.</title>
        <authorList>
            <person name="Miller W.G."/>
            <person name="Yee E."/>
            <person name="Bono J.L."/>
        </authorList>
    </citation>
    <scope>NUCLEOTIDE SEQUENCE [LARGE SCALE GENOMIC DNA]</scope>
    <source>
        <strain evidence="2 3">CECT 7833</strain>
    </source>
</reference>
<keyword evidence="1" id="KW-1133">Transmembrane helix</keyword>
<evidence type="ECO:0000313" key="2">
    <source>
        <dbReference type="EMBL" id="AXX90476.1"/>
    </source>
</evidence>
<feature type="transmembrane region" description="Helical" evidence="1">
    <location>
        <begin position="70"/>
        <end position="91"/>
    </location>
</feature>
<protein>
    <submittedName>
        <fullName evidence="2">Membrane protein</fullName>
    </submittedName>
</protein>
<keyword evidence="1" id="KW-0812">Transmembrane</keyword>
<keyword evidence="3" id="KW-1185">Reference proteome</keyword>
<sequence>MESQYEKIIVLLIVLTATILTWKMVKDFYITKMHKVFAHLIAVTTSFFMLFSSMFLFMPRNYQRGVSAEVEISAMSIITIVVMLGILYLFFRFVPDSKK</sequence>
<dbReference type="EMBL" id="CP032100">
    <property type="protein sequence ID" value="AXX90476.1"/>
    <property type="molecule type" value="Genomic_DNA"/>
</dbReference>
<dbReference type="KEGG" id="asui:ASUIS_2017"/>
<dbReference type="AlphaFoldDB" id="A0AAD0SRX4"/>
<accession>A0AAD0SRX4</accession>
<feature type="transmembrane region" description="Helical" evidence="1">
    <location>
        <begin position="37"/>
        <end position="58"/>
    </location>
</feature>